<evidence type="ECO:0000256" key="1">
    <source>
        <dbReference type="ARBA" id="ARBA00002791"/>
    </source>
</evidence>
<evidence type="ECO:0000259" key="15">
    <source>
        <dbReference type="Pfam" id="PF23861"/>
    </source>
</evidence>
<dbReference type="KEGG" id="btab:109038986"/>
<evidence type="ECO:0000259" key="16">
    <source>
        <dbReference type="Pfam" id="PF25147"/>
    </source>
</evidence>
<keyword evidence="7 12" id="KW-0732">Signal</keyword>
<sequence>MISLKLALVLLSLSASALSVSVTSSLKPSDRAKFKQIFTASLDSNDVASVYYSVLGLKDLGEAIPKQQAICALVANSLKTTTSVENSFYASSTYQALSNCKETIHVANLIKKFKDVLADSTSSVPDLYFAAQGLKDLNQAVPHTDVVKTIQTALKTDDTLVNLGYVFHIASFLGSNGAFAYNRIEDAIVQADEVDGKFLQFEGGLSITALIINGAYKLGTSLNKAPQLSPDQAVKFANYFLSRRSVQLPKGAYFLLNVLKTLADNKFQIPVVIEIAETATISSSNPSLNVHVSDVLGNALTAPLTVTAESATRLSDNVVVLSKKKLEQTPANSKIYGVNILDAKLDAGLYRVSISAVPNKADPRLIGNVGTTVIIKVTCPVSVQNVQIGIVDSDQTSAPKLNDLVFPTRLGSVLSADVSQRLILKFGLKNKASGKALSVHQAFVKFTNLASQQEITFLAESSSDNNYKFDIDFNSKSSLFEHKSGDYMISLIVGDAILSDSFLWDMAKVQLKFPSDAPDAAKSSTDIYKPKPEIQHLFREPEPRPRAAVSTFFTGLVILPLLILLGLWVKLGVNIKNFPFSLSAVLFHLGLGAIFGLFTLFWLKLNMFETLKYLIGLAIVTFLCGNKMLSHVAANRKR</sequence>
<evidence type="ECO:0000256" key="11">
    <source>
        <dbReference type="ARBA" id="ARBA00046750"/>
    </source>
</evidence>
<evidence type="ECO:0000256" key="6">
    <source>
        <dbReference type="ARBA" id="ARBA00022692"/>
    </source>
</evidence>
<comment type="subcellular location">
    <subcellularLocation>
        <location evidence="2 12">Endoplasmic reticulum membrane</location>
        <topology evidence="2 12">Multi-pass membrane protein</topology>
    </subcellularLocation>
</comment>
<dbReference type="InterPro" id="IPR055373">
    <property type="entry name" value="Ribophorin_II_N"/>
</dbReference>
<dbReference type="Pfam" id="PF23861">
    <property type="entry name" value="Ribophorin_II_2nd"/>
    <property type="match status" value="1"/>
</dbReference>
<evidence type="ECO:0000256" key="9">
    <source>
        <dbReference type="ARBA" id="ARBA00022989"/>
    </source>
</evidence>
<feature type="transmembrane region" description="Helical" evidence="12">
    <location>
        <begin position="580"/>
        <end position="605"/>
    </location>
</feature>
<gene>
    <name evidence="17" type="ORF">BEMITA_LOCUS409</name>
</gene>
<evidence type="ECO:0000256" key="10">
    <source>
        <dbReference type="ARBA" id="ARBA00023136"/>
    </source>
</evidence>
<evidence type="ECO:0000313" key="18">
    <source>
        <dbReference type="Proteomes" id="UP001152759"/>
    </source>
</evidence>
<proteinExistence type="inferred from homology"/>
<evidence type="ECO:0000256" key="12">
    <source>
        <dbReference type="RuleBase" id="RU366029"/>
    </source>
</evidence>
<dbReference type="EMBL" id="OU963862">
    <property type="protein sequence ID" value="CAH0380684.1"/>
    <property type="molecule type" value="Genomic_DNA"/>
</dbReference>
<comment type="similarity">
    <text evidence="4 12">Belongs to the SWP1 family.</text>
</comment>
<evidence type="ECO:0000256" key="3">
    <source>
        <dbReference type="ARBA" id="ARBA00004922"/>
    </source>
</evidence>
<dbReference type="GO" id="GO:0008250">
    <property type="term" value="C:oligosaccharyltransferase complex"/>
    <property type="evidence" value="ECO:0007669"/>
    <property type="project" value="UniProtKB-UniRule"/>
</dbReference>
<keyword evidence="10 12" id="KW-0472">Membrane</keyword>
<evidence type="ECO:0000259" key="13">
    <source>
        <dbReference type="Pfam" id="PF05817"/>
    </source>
</evidence>
<dbReference type="GO" id="GO:0006487">
    <property type="term" value="P:protein N-linked glycosylation"/>
    <property type="evidence" value="ECO:0007669"/>
    <property type="project" value="UniProtKB-UniRule"/>
</dbReference>
<dbReference type="InterPro" id="IPR055375">
    <property type="entry name" value="Ribophorin_II_2nd"/>
</dbReference>
<feature type="domain" description="Ribophorin II N-terminal" evidence="13">
    <location>
        <begin position="26"/>
        <end position="263"/>
    </location>
</feature>
<dbReference type="PANTHER" id="PTHR12640:SF0">
    <property type="entry name" value="DOLICHYL-DIPHOSPHOOLIGOSACCHARIDE--PROTEIN GLYCOSYLTRANSFERASE SUBUNIT 2"/>
    <property type="match status" value="1"/>
</dbReference>
<protein>
    <recommendedName>
        <fullName evidence="5 12">Dolichyl-diphosphooligosaccharide--protein glycosyltransferase subunit 2</fullName>
    </recommendedName>
    <alternativeName>
        <fullName evidence="12">Ribophorin-2</fullName>
    </alternativeName>
</protein>
<dbReference type="Pfam" id="PF25147">
    <property type="entry name" value="Ribophorin_II_C"/>
    <property type="match status" value="1"/>
</dbReference>
<keyword evidence="9 12" id="KW-1133">Transmembrane helix</keyword>
<comment type="function">
    <text evidence="1 12">Subunit of the oligosaccharyl transferase (OST) complex that catalyzes the initial transfer of a defined glycan (Glc(3)Man(9)GlcNAc(2) in eukaryotes) from the lipid carrier dolichol-pyrophosphate to an asparagine residue within an Asn-X-Ser/Thr consensus motif in nascent polypeptide chains, the first step in protein N-glycosylation. N-glycosylation occurs cotranslationally and the complex associates with the Sec61 complex at the channel-forming translocon complex that mediates protein translocation across the endoplasmic reticulum (ER). All subunits are required for a maximal enzyme activity.</text>
</comment>
<feature type="chain" id="PRO_5040543379" description="Dolichyl-diphosphooligosaccharide--protein glycosyltransferase subunit 2" evidence="12">
    <location>
        <begin position="20"/>
        <end position="638"/>
    </location>
</feature>
<evidence type="ECO:0000256" key="8">
    <source>
        <dbReference type="ARBA" id="ARBA00022824"/>
    </source>
</evidence>
<evidence type="ECO:0000256" key="2">
    <source>
        <dbReference type="ARBA" id="ARBA00004477"/>
    </source>
</evidence>
<dbReference type="Pfam" id="PF05817">
    <property type="entry name" value="Ribophorin_II"/>
    <property type="match status" value="1"/>
</dbReference>
<dbReference type="Proteomes" id="UP001152759">
    <property type="component" value="Chromosome 1"/>
</dbReference>
<keyword evidence="8 12" id="KW-0256">Endoplasmic reticulum</keyword>
<dbReference type="InterPro" id="IPR055374">
    <property type="entry name" value="Ribophorin_II_3rd"/>
</dbReference>
<feature type="transmembrane region" description="Helical" evidence="12">
    <location>
        <begin position="547"/>
        <end position="568"/>
    </location>
</feature>
<feature type="signal peptide" evidence="12">
    <location>
        <begin position="1"/>
        <end position="19"/>
    </location>
</feature>
<evidence type="ECO:0000313" key="17">
    <source>
        <dbReference type="EMBL" id="CAH0380684.1"/>
    </source>
</evidence>
<dbReference type="Pfam" id="PF23860">
    <property type="entry name" value="Ribophorin_II_3rd"/>
    <property type="match status" value="1"/>
</dbReference>
<feature type="domain" description="Ribophorin II second" evidence="15">
    <location>
        <begin position="271"/>
        <end position="377"/>
    </location>
</feature>
<dbReference type="InterPro" id="IPR056790">
    <property type="entry name" value="Ribophorin_II_C"/>
</dbReference>
<keyword evidence="6 12" id="KW-0812">Transmembrane</keyword>
<evidence type="ECO:0000259" key="14">
    <source>
        <dbReference type="Pfam" id="PF23860"/>
    </source>
</evidence>
<organism evidence="17 18">
    <name type="scientific">Bemisia tabaci</name>
    <name type="common">Sweetpotato whitefly</name>
    <name type="synonym">Aleurodes tabaci</name>
    <dbReference type="NCBI Taxonomy" id="7038"/>
    <lineage>
        <taxon>Eukaryota</taxon>
        <taxon>Metazoa</taxon>
        <taxon>Ecdysozoa</taxon>
        <taxon>Arthropoda</taxon>
        <taxon>Hexapoda</taxon>
        <taxon>Insecta</taxon>
        <taxon>Pterygota</taxon>
        <taxon>Neoptera</taxon>
        <taxon>Paraneoptera</taxon>
        <taxon>Hemiptera</taxon>
        <taxon>Sternorrhyncha</taxon>
        <taxon>Aleyrodoidea</taxon>
        <taxon>Aleyrodidae</taxon>
        <taxon>Aleyrodinae</taxon>
        <taxon>Bemisia</taxon>
    </lineage>
</organism>
<comment type="pathway">
    <text evidence="3 12">Protein modification; protein glycosylation.</text>
</comment>
<evidence type="ECO:0000256" key="4">
    <source>
        <dbReference type="ARBA" id="ARBA00009038"/>
    </source>
</evidence>
<reference evidence="17" key="1">
    <citation type="submission" date="2021-12" db="EMBL/GenBank/DDBJ databases">
        <authorList>
            <person name="King R."/>
        </authorList>
    </citation>
    <scope>NUCLEOTIDE SEQUENCE</scope>
</reference>
<evidence type="ECO:0000256" key="7">
    <source>
        <dbReference type="ARBA" id="ARBA00022729"/>
    </source>
</evidence>
<keyword evidence="18" id="KW-1185">Reference proteome</keyword>
<dbReference type="InterPro" id="IPR008814">
    <property type="entry name" value="Swp1"/>
</dbReference>
<dbReference type="PANTHER" id="PTHR12640">
    <property type="entry name" value="RIBOPHORIN II"/>
    <property type="match status" value="1"/>
</dbReference>
<evidence type="ECO:0000256" key="5">
    <source>
        <dbReference type="ARBA" id="ARBA00017612"/>
    </source>
</evidence>
<accession>A0A9N9ZZA7</accession>
<feature type="transmembrane region" description="Helical" evidence="12">
    <location>
        <begin position="611"/>
        <end position="629"/>
    </location>
</feature>
<feature type="domain" description="Ribophorin II third" evidence="14">
    <location>
        <begin position="384"/>
        <end position="511"/>
    </location>
</feature>
<comment type="subunit">
    <text evidence="11">Component of the oligosaccharyltransferase (OST) complex. OST exists in two different complex forms which contain common core subunits RPN1, RPN2, OST48, OST4, DAD1 and TMEM258, either STT3A or STT3B as catalytic subunits, and form-specific accessory subunits. STT3A complex assembly occurs through the formation of 3 subcomplexes. Subcomplex 1 contains RPN1 and TMEM258, subcomplex 2 contains the STT3A-specific subunits STT3A, DC2/OSTC, and KCP2 as well as the core subunit OST4, and subcomplex 3 contains RPN2, DAD1, and OST48. The STT3A complex can form stable complexes with the Sec61 complex or with both the Sec61 and TRAP complexes. Interacts with DDI2. Interacts with TMEM35A/NACHO.</text>
</comment>
<name>A0A9N9ZZA7_BEMTA</name>
<feature type="domain" description="Ribophorin II C-terminal" evidence="16">
    <location>
        <begin position="538"/>
        <end position="636"/>
    </location>
</feature>
<dbReference type="AlphaFoldDB" id="A0A9N9ZZA7"/>